<sequence>MFAGVVGVLLLMVGCAPTVDLQPADDANVPECADVTVRLPDVIGDLPSRTTDAQATAAWGDPTAVVFTCGLEPPAPTTLQCVTIGAVDWIVDDSDSPNLRITTYGREPAAQVYVDTTRLSADNVLDALAPAVQKLPKSGACTAPDTDTNATSAPQPQSEVTKGLS</sequence>
<dbReference type="EMBL" id="JBBDGN010000008">
    <property type="protein sequence ID" value="MEJ1092036.1"/>
    <property type="molecule type" value="Genomic_DNA"/>
</dbReference>
<dbReference type="RefSeq" id="WP_259977648.1">
    <property type="nucleotide sequence ID" value="NZ_JBBDGN010000008.1"/>
</dbReference>
<dbReference type="Pfam" id="PF12028">
    <property type="entry name" value="DUF3515"/>
    <property type="match status" value="1"/>
</dbReference>
<evidence type="ECO:0000256" key="1">
    <source>
        <dbReference type="SAM" id="MobiDB-lite"/>
    </source>
</evidence>
<reference evidence="2 3" key="1">
    <citation type="submission" date="2024-02" db="EMBL/GenBank/DDBJ databases">
        <authorList>
            <person name="Saticioglu I.B."/>
        </authorList>
    </citation>
    <scope>NUCLEOTIDE SEQUENCE [LARGE SCALE GENOMIC DNA]</scope>
    <source>
        <strain evidence="2 3">Mu-43</strain>
    </source>
</reference>
<dbReference type="Proteomes" id="UP001366085">
    <property type="component" value="Unassembled WGS sequence"/>
</dbReference>
<organism evidence="2 3">
    <name type="scientific">Microbacterium istanbulense</name>
    <dbReference type="NCBI Taxonomy" id="3122049"/>
    <lineage>
        <taxon>Bacteria</taxon>
        <taxon>Bacillati</taxon>
        <taxon>Actinomycetota</taxon>
        <taxon>Actinomycetes</taxon>
        <taxon>Micrococcales</taxon>
        <taxon>Microbacteriaceae</taxon>
        <taxon>Microbacterium</taxon>
    </lineage>
</organism>
<gene>
    <name evidence="2" type="ORF">WDU93_10040</name>
</gene>
<proteinExistence type="predicted"/>
<feature type="compositionally biased region" description="Polar residues" evidence="1">
    <location>
        <begin position="145"/>
        <end position="165"/>
    </location>
</feature>
<evidence type="ECO:0000313" key="2">
    <source>
        <dbReference type="EMBL" id="MEJ1092036.1"/>
    </source>
</evidence>
<name>A0ABU8LN69_9MICO</name>
<accession>A0ABU8LN69</accession>
<dbReference type="InterPro" id="IPR021903">
    <property type="entry name" value="DUF3515"/>
</dbReference>
<evidence type="ECO:0000313" key="3">
    <source>
        <dbReference type="Proteomes" id="UP001366085"/>
    </source>
</evidence>
<feature type="region of interest" description="Disordered" evidence="1">
    <location>
        <begin position="137"/>
        <end position="165"/>
    </location>
</feature>
<keyword evidence="3" id="KW-1185">Reference proteome</keyword>
<comment type="caution">
    <text evidence="2">The sequence shown here is derived from an EMBL/GenBank/DDBJ whole genome shotgun (WGS) entry which is preliminary data.</text>
</comment>
<protein>
    <submittedName>
        <fullName evidence="2">DUF3515 domain-containing protein</fullName>
    </submittedName>
</protein>